<protein>
    <submittedName>
        <fullName evidence="8">NAD-glutamate dehydrogenase</fullName>
    </submittedName>
</protein>
<dbReference type="Pfam" id="PF21078">
    <property type="entry name" value="GDH_HM3"/>
    <property type="match status" value="1"/>
</dbReference>
<dbReference type="InterPro" id="IPR024727">
    <property type="entry name" value="NAD_Glu_DH_N_ACT1"/>
</dbReference>
<evidence type="ECO:0000259" key="6">
    <source>
        <dbReference type="Pfam" id="PF21077"/>
    </source>
</evidence>
<dbReference type="Pfam" id="PF21074">
    <property type="entry name" value="GDH_C"/>
    <property type="match status" value="1"/>
</dbReference>
<dbReference type="InterPro" id="IPR049058">
    <property type="entry name" value="NAD_Glu_DH_HM2"/>
</dbReference>
<feature type="domain" description="NAD-glutamate dehydrogenase catalytic" evidence="2">
    <location>
        <begin position="728"/>
        <end position="1222"/>
    </location>
</feature>
<organism evidence="8 10">
    <name type="scientific">Colwellia hornerae</name>
    <dbReference type="NCBI Taxonomy" id="89402"/>
    <lineage>
        <taxon>Bacteria</taxon>
        <taxon>Pseudomonadati</taxon>
        <taxon>Pseudomonadota</taxon>
        <taxon>Gammaproteobacteria</taxon>
        <taxon>Alteromonadales</taxon>
        <taxon>Colwelliaceae</taxon>
        <taxon>Colwellia</taxon>
    </lineage>
</organism>
<dbReference type="Proteomes" id="UP000321525">
    <property type="component" value="Unassembled WGS sequence"/>
</dbReference>
<dbReference type="RefSeq" id="WP_146797306.1">
    <property type="nucleotide sequence ID" value="NZ_VOLP01000003.1"/>
</dbReference>
<dbReference type="Pfam" id="PF21076">
    <property type="entry name" value="GDH_ACT2"/>
    <property type="match status" value="1"/>
</dbReference>
<evidence type="ECO:0000313" key="8">
    <source>
        <dbReference type="EMBL" id="TWX71494.1"/>
    </source>
</evidence>
<proteinExistence type="predicted"/>
<dbReference type="OrthoDB" id="9758052at2"/>
<feature type="domain" description="NAD-specific glutamate dehydrogenase C-terminal" evidence="3">
    <location>
        <begin position="1267"/>
        <end position="1606"/>
    </location>
</feature>
<feature type="domain" description="NAD-glutamate dehydrogenase ACT2" evidence="5">
    <location>
        <begin position="408"/>
        <end position="496"/>
    </location>
</feature>
<accession>A0A5C6QRD9</accession>
<dbReference type="InterPro" id="IPR049064">
    <property type="entry name" value="NAD_Glu_DH_ACT3"/>
</dbReference>
<dbReference type="PIRSF" id="PIRSF036761">
    <property type="entry name" value="GDH_Mll4104"/>
    <property type="match status" value="1"/>
</dbReference>
<dbReference type="InterPro" id="IPR007780">
    <property type="entry name" value="NAD_Glu_DH_bac"/>
</dbReference>
<dbReference type="EMBL" id="VOLQ01000002">
    <property type="protein sequence ID" value="TWX71494.1"/>
    <property type="molecule type" value="Genomic_DNA"/>
</dbReference>
<comment type="caution">
    <text evidence="8">The sequence shown here is derived from an EMBL/GenBank/DDBJ whole genome shotgun (WGS) entry which is preliminary data.</text>
</comment>
<dbReference type="GO" id="GO:0006538">
    <property type="term" value="P:L-glutamate catabolic process"/>
    <property type="evidence" value="ECO:0007669"/>
    <property type="project" value="InterPro"/>
</dbReference>
<feature type="domain" description="NAD-glutamate dehydrogenase N-terminal ACT1" evidence="4">
    <location>
        <begin position="34"/>
        <end position="178"/>
    </location>
</feature>
<evidence type="ECO:0000259" key="2">
    <source>
        <dbReference type="Pfam" id="PF05088"/>
    </source>
</evidence>
<dbReference type="GO" id="GO:0004069">
    <property type="term" value="F:L-aspartate:2-oxoglutarate aminotransferase activity"/>
    <property type="evidence" value="ECO:0007669"/>
    <property type="project" value="InterPro"/>
</dbReference>
<dbReference type="Pfam" id="PF21073">
    <property type="entry name" value="GDH_HM1"/>
    <property type="match status" value="1"/>
</dbReference>
<dbReference type="SUPFAM" id="SSF51735">
    <property type="entry name" value="NAD(P)-binding Rossmann-fold domains"/>
    <property type="match status" value="1"/>
</dbReference>
<dbReference type="Proteomes" id="UP000321917">
    <property type="component" value="Unassembled WGS sequence"/>
</dbReference>
<name>A0A5C6QRD9_9GAMM</name>
<dbReference type="InterPro" id="IPR048381">
    <property type="entry name" value="GDH_C"/>
</dbReference>
<dbReference type="PANTHER" id="PTHR43403">
    <property type="entry name" value="NAD-SPECIFIC GLUTAMATE DEHYDROGENASE"/>
    <property type="match status" value="1"/>
</dbReference>
<dbReference type="InterPro" id="IPR049056">
    <property type="entry name" value="NAD_Glu_DH_HM3"/>
</dbReference>
<dbReference type="PANTHER" id="PTHR43403:SF1">
    <property type="entry name" value="NAD-SPECIFIC GLUTAMATE DEHYDROGENASE"/>
    <property type="match status" value="1"/>
</dbReference>
<feature type="domain" description="NAD-glutamate dehydrogenase ACT3" evidence="6">
    <location>
        <begin position="551"/>
        <end position="628"/>
    </location>
</feature>
<reference evidence="8 10" key="1">
    <citation type="submission" date="2019-07" db="EMBL/GenBank/DDBJ databases">
        <title>Genomes of sea-ice associated Colwellia species.</title>
        <authorList>
            <person name="Bowman J.P."/>
        </authorList>
    </citation>
    <scope>NUCLEOTIDE SEQUENCE [LARGE SCALE GENOMIC DNA]</scope>
    <source>
        <strain evidence="7 9">ACAM 607</strain>
        <strain evidence="8 10">IC036</strain>
    </source>
</reference>
<dbReference type="InterPro" id="IPR049059">
    <property type="entry name" value="NAD_Glu_DH_HM1"/>
</dbReference>
<evidence type="ECO:0000259" key="3">
    <source>
        <dbReference type="Pfam" id="PF21074"/>
    </source>
</evidence>
<gene>
    <name evidence="7" type="ORF">ESZ26_01760</name>
    <name evidence="8" type="ORF">ESZ27_01370</name>
</gene>
<dbReference type="Pfam" id="PF21077">
    <property type="entry name" value="GDH_ACT3"/>
    <property type="match status" value="1"/>
</dbReference>
<dbReference type="Pfam" id="PF21079">
    <property type="entry name" value="GDH_HM2"/>
    <property type="match status" value="1"/>
</dbReference>
<dbReference type="EMBL" id="VOLR01000002">
    <property type="protein sequence ID" value="TWX62583.1"/>
    <property type="molecule type" value="Genomic_DNA"/>
</dbReference>
<evidence type="ECO:0000313" key="9">
    <source>
        <dbReference type="Proteomes" id="UP000321525"/>
    </source>
</evidence>
<keyword evidence="9" id="KW-1185">Reference proteome</keyword>
<evidence type="ECO:0000259" key="4">
    <source>
        <dbReference type="Pfam" id="PF21075"/>
    </source>
</evidence>
<evidence type="ECO:0000313" key="7">
    <source>
        <dbReference type="EMBL" id="TWX62583.1"/>
    </source>
</evidence>
<sequence>MALVDGLPSVILSNVAQLIQQKVPAKTAPLVEQFADLLYSNISTLDLDHRNDSDMYGATLSLWNSLNGHQDNAPVIKVFNPQVSKHGWKSSHTIIEVIIADMPFLVDSLRIALNRLGLSPHLMLNSPINIIRDDKNQITRLAAAANKSLKSATAVAVFFIEVDRQTDQKVLDKITKELHSVVNDIAITVDDWQAMRARLGEVITETAEAKLPCSINDHDDALEFLKWMLNDNFTLLGYRSYNVKTLTGDMALSANVESSLGLMKRSDGTVERLISTLSSSARELALGVNPLILTKTNSRSRVHRPAHLDYIGVKRFDAKGNVIGEERFVGLFGSAYYTNSALDLPLIKSKVTTVCESSGFARGTHAYKAMINILETYPRDEILQSSTDELLKNVLGIFQMQERDYSGLFVRRDAFDRFYSCMVYVPRERYNTELRVNTQKLLKEAFGSGQEVEFTTYFSESAQARTHYIVRVKSTKADINVKQIEKNLNEAARSWDDKLAASLNSHKGEAKGKTLSRKYCSFPQSYKDEVLPGTAIVDIEKLESLSAENPLEMLFYQPQEESADSRHVKLKLFHTGDPIHLSDILPILENFGLRVIGESPYLVKTSTGEPCWILDFSMLLTGQGKFTLEIVQNLFQDAFAKVWAGDLEDDGFNRLILGAELGGREVSIIRAYARYERQIGGTFSQSYIEDTFARYPNIAELLIKFFIFRFDPTTKISEKALNKVSADIEKSLDNVANLDDDRIIRRFVEMISATIRTNYFQPHALTGQKSYISFKILPRQISDVPLPLPEFEIFVYSPQLEGVHLRGGKVARGGLRWSDRQEDFRTEVLGLVKAQQVKNTVIVPVGAKGGFVCKQLPVGGTRQEIFEAGKECYRTFIRGLLDITDNIIDGVIVPPLNVVRLDEDDPYLVVAADKGTATFSDTANAISDEYNFWMGDAFASGGSVGYDHKAMGITAKGAWESVKRHFREMDVDCQTTDFTCIAIGDMAGDVFGNGMLLSKHIRLQAAFNHMNIFIDPNPDAASSYIERERLFNMPGCTWEDYNKELISEGGAIFSRHVKSIKLTPQIKKMLGTQKQTMSPIDLMQAILKMKVDLLWNGGIGTYVKSSKESHLDVGDRANDSLRINGKELQAKVVGEGGNLGFTQLGRVEFGLRGGRINTDAVDNAGGVDCSDNEVNIKILLNSLVQNGDLTVKQRNQLLYDMTDDVGKIVIEDCYRQTHSLSITAMRGVKQLKEQERFIHGLEKAGKLDRALEFIPTDDEISERLSKGQGLTRPELSVLLAYGKMVLKEDLVCPGITDNPYHDRLLLEAFPPQLQVKYQDQMQLHPLRAEIIATKLANDIGNDMGFNFVNRMHEETGATVAEIANCYVMASEVFELSTVWNEITELDNKISTSIQTEMLFQMRRTVRRATRWFLRHRNKALGIAETIAMYRPTFENLANNLDKLLVTEEVEQLQRVETDLVRTGVPVKIAKRISQLSSLFPVMDIADISIADDRPIELVADLYFKLGVRLDLHWFLDQITSQPVSNHWQALARASFREELDWQQRSLAQVVLRCDCSVEQPEIETLLNNWIETNAQPLERWNQILADFRIGRTHEFAKFSVALRELMLLSLNCDPAK</sequence>
<dbReference type="InterPro" id="IPR049062">
    <property type="entry name" value="NAD_Glu_DH_ACT2"/>
</dbReference>
<evidence type="ECO:0000256" key="1">
    <source>
        <dbReference type="ARBA" id="ARBA00023002"/>
    </source>
</evidence>
<dbReference type="SUPFAM" id="SSF53223">
    <property type="entry name" value="Aminoacid dehydrogenase-like, N-terminal domain"/>
    <property type="match status" value="1"/>
</dbReference>
<dbReference type="InterPro" id="IPR028971">
    <property type="entry name" value="NAD-GDH_cat"/>
</dbReference>
<keyword evidence="1" id="KW-0560">Oxidoreductase</keyword>
<dbReference type="GO" id="GO:0004352">
    <property type="term" value="F:glutamate dehydrogenase (NAD+) activity"/>
    <property type="evidence" value="ECO:0007669"/>
    <property type="project" value="InterPro"/>
</dbReference>
<dbReference type="Pfam" id="PF05088">
    <property type="entry name" value="Bac_GDH_CD"/>
    <property type="match status" value="1"/>
</dbReference>
<dbReference type="InterPro" id="IPR046346">
    <property type="entry name" value="Aminoacid_DH-like_N_sf"/>
</dbReference>
<dbReference type="InterPro" id="IPR036291">
    <property type="entry name" value="NAD(P)-bd_dom_sf"/>
</dbReference>
<evidence type="ECO:0000313" key="10">
    <source>
        <dbReference type="Proteomes" id="UP000321917"/>
    </source>
</evidence>
<dbReference type="Pfam" id="PF21075">
    <property type="entry name" value="GDH_ACT1"/>
    <property type="match status" value="1"/>
</dbReference>
<evidence type="ECO:0000259" key="5">
    <source>
        <dbReference type="Pfam" id="PF21076"/>
    </source>
</evidence>